<sequence>MGEIVKTRYNPNIVTSLINGLVIEGKINDAVGLLNKISEIGFQLDVIRWEILIKELCRIGNTDKGYGKVRWATKHGYDMSLHPIFYGDEKSEDCNDSSMSGAVRQSPLTSEAQQRGPCSGGKRTAGALHLQCQQRDPRRTA</sequence>
<evidence type="ECO:0000313" key="2">
    <source>
        <dbReference type="EMBL" id="KAL2533463.1"/>
    </source>
</evidence>
<organism evidence="2 3">
    <name type="scientific">Abeliophyllum distichum</name>
    <dbReference type="NCBI Taxonomy" id="126358"/>
    <lineage>
        <taxon>Eukaryota</taxon>
        <taxon>Viridiplantae</taxon>
        <taxon>Streptophyta</taxon>
        <taxon>Embryophyta</taxon>
        <taxon>Tracheophyta</taxon>
        <taxon>Spermatophyta</taxon>
        <taxon>Magnoliopsida</taxon>
        <taxon>eudicotyledons</taxon>
        <taxon>Gunneridae</taxon>
        <taxon>Pentapetalae</taxon>
        <taxon>asterids</taxon>
        <taxon>lamiids</taxon>
        <taxon>Lamiales</taxon>
        <taxon>Oleaceae</taxon>
        <taxon>Forsythieae</taxon>
        <taxon>Abeliophyllum</taxon>
    </lineage>
</organism>
<keyword evidence="2" id="KW-0067">ATP-binding</keyword>
<evidence type="ECO:0000256" key="1">
    <source>
        <dbReference type="SAM" id="MobiDB-lite"/>
    </source>
</evidence>
<keyword evidence="2" id="KW-0378">Hydrolase</keyword>
<dbReference type="GO" id="GO:0004386">
    <property type="term" value="F:helicase activity"/>
    <property type="evidence" value="ECO:0007669"/>
    <property type="project" value="UniProtKB-KW"/>
</dbReference>
<comment type="caution">
    <text evidence="2">The sequence shown here is derived from an EMBL/GenBank/DDBJ whole genome shotgun (WGS) entry which is preliminary data.</text>
</comment>
<dbReference type="InterPro" id="IPR011990">
    <property type="entry name" value="TPR-like_helical_dom_sf"/>
</dbReference>
<keyword evidence="2" id="KW-0547">Nucleotide-binding</keyword>
<keyword evidence="3" id="KW-1185">Reference proteome</keyword>
<dbReference type="EMBL" id="JBFOLK010000002">
    <property type="protein sequence ID" value="KAL2533463.1"/>
    <property type="molecule type" value="Genomic_DNA"/>
</dbReference>
<gene>
    <name evidence="2" type="ORF">Adt_06814</name>
</gene>
<dbReference type="AlphaFoldDB" id="A0ABD1VA57"/>
<feature type="region of interest" description="Disordered" evidence="1">
    <location>
        <begin position="92"/>
        <end position="141"/>
    </location>
</feature>
<name>A0ABD1VA57_9LAMI</name>
<accession>A0ABD1VA57</accession>
<keyword evidence="2" id="KW-0347">Helicase</keyword>
<evidence type="ECO:0000313" key="3">
    <source>
        <dbReference type="Proteomes" id="UP001604336"/>
    </source>
</evidence>
<proteinExistence type="predicted"/>
<reference evidence="3" key="1">
    <citation type="submission" date="2024-07" db="EMBL/GenBank/DDBJ databases">
        <title>Two chromosome-level genome assemblies of Korean endemic species Abeliophyllum distichum and Forsythia ovata (Oleaceae).</title>
        <authorList>
            <person name="Jang H."/>
        </authorList>
    </citation>
    <scope>NUCLEOTIDE SEQUENCE [LARGE SCALE GENOMIC DNA]</scope>
</reference>
<protein>
    <submittedName>
        <fullName evidence="2">Helicase</fullName>
    </submittedName>
</protein>
<dbReference type="Proteomes" id="UP001604336">
    <property type="component" value="Unassembled WGS sequence"/>
</dbReference>
<dbReference type="Gene3D" id="1.25.40.10">
    <property type="entry name" value="Tetratricopeptide repeat domain"/>
    <property type="match status" value="1"/>
</dbReference>